<keyword evidence="4" id="KW-1185">Reference proteome</keyword>
<dbReference type="AlphaFoldDB" id="A0A238VXE9"/>
<dbReference type="RefSeq" id="WP_089369804.1">
    <property type="nucleotide sequence ID" value="NZ_BMEP01000002.1"/>
</dbReference>
<keyword evidence="3" id="KW-0456">Lyase</keyword>
<name>A0A238VXE9_9FLAO</name>
<organism evidence="3 4">
    <name type="scientific">Dokdonia pacifica</name>
    <dbReference type="NCBI Taxonomy" id="1627892"/>
    <lineage>
        <taxon>Bacteria</taxon>
        <taxon>Pseudomonadati</taxon>
        <taxon>Bacteroidota</taxon>
        <taxon>Flavobacteriia</taxon>
        <taxon>Flavobacteriales</taxon>
        <taxon>Flavobacteriaceae</taxon>
        <taxon>Dokdonia</taxon>
    </lineage>
</organism>
<proteinExistence type="predicted"/>
<sequence length="356" mass="39786">MTAFKKYFPITKQCTYLNTPASGLLPSPVLEYRQEHDLDFFVMGSAIKDNRGTALTAIREKVGILFSCAPNRVALVPNFSYGFNTLLEGVPSSKKVLLLENDYPSVNWPFESRDFEISYAQIDGNLEKNIASAFAKAQPDIFAFSVIQYINGIKIDFDFLKQLKETYPDTLFFADATQYFGIEAFDFDTSAIDVMGGSCYKWMNAGYGNGIFLFKASVAEKVFPKTTGFNSLQGKYKAEEGSFLGRFEPGHQDTLNYGSLGVAIDIINEFGITAIEQHIKILSEKARTAFTERGLLEEAVVQRTSHSSIFNLKGDEALVNRLKNQNIVSILRGDGVRVGFHYFNTEDDLEQLLAVL</sequence>
<evidence type="ECO:0000313" key="3">
    <source>
        <dbReference type="EMBL" id="SNR38817.1"/>
    </source>
</evidence>
<dbReference type="InterPro" id="IPR015424">
    <property type="entry name" value="PyrdxlP-dep_Trfase"/>
</dbReference>
<dbReference type="InterPro" id="IPR000192">
    <property type="entry name" value="Aminotrans_V_dom"/>
</dbReference>
<protein>
    <submittedName>
        <fullName evidence="3">Selenocysteine lyase/Cysteine desulfurase</fullName>
    </submittedName>
</protein>
<dbReference type="InterPro" id="IPR015422">
    <property type="entry name" value="PyrdxlP-dep_Trfase_small"/>
</dbReference>
<dbReference type="EMBL" id="FZNY01000001">
    <property type="protein sequence ID" value="SNR38817.1"/>
    <property type="molecule type" value="Genomic_DNA"/>
</dbReference>
<gene>
    <name evidence="3" type="ORF">SAMN06265376_101465</name>
</gene>
<dbReference type="Gene3D" id="3.40.640.10">
    <property type="entry name" value="Type I PLP-dependent aspartate aminotransferase-like (Major domain)"/>
    <property type="match status" value="1"/>
</dbReference>
<dbReference type="SUPFAM" id="SSF53383">
    <property type="entry name" value="PLP-dependent transferases"/>
    <property type="match status" value="1"/>
</dbReference>
<dbReference type="Gene3D" id="3.90.1150.10">
    <property type="entry name" value="Aspartate Aminotransferase, domain 1"/>
    <property type="match status" value="1"/>
</dbReference>
<evidence type="ECO:0000313" key="4">
    <source>
        <dbReference type="Proteomes" id="UP000198379"/>
    </source>
</evidence>
<evidence type="ECO:0000259" key="2">
    <source>
        <dbReference type="Pfam" id="PF00266"/>
    </source>
</evidence>
<dbReference type="Proteomes" id="UP000198379">
    <property type="component" value="Unassembled WGS sequence"/>
</dbReference>
<accession>A0A238VXE9</accession>
<dbReference type="PANTHER" id="PTHR43586">
    <property type="entry name" value="CYSTEINE DESULFURASE"/>
    <property type="match status" value="1"/>
</dbReference>
<dbReference type="PANTHER" id="PTHR43586:SF15">
    <property type="entry name" value="BLR3095 PROTEIN"/>
    <property type="match status" value="1"/>
</dbReference>
<dbReference type="OrthoDB" id="513408at2"/>
<reference evidence="3 4" key="1">
    <citation type="submission" date="2017-06" db="EMBL/GenBank/DDBJ databases">
        <authorList>
            <person name="Kim H.J."/>
            <person name="Triplett B.A."/>
        </authorList>
    </citation>
    <scope>NUCLEOTIDE SEQUENCE [LARGE SCALE GENOMIC DNA]</scope>
    <source>
        <strain evidence="3 4">DSM 25597</strain>
    </source>
</reference>
<dbReference type="InterPro" id="IPR015421">
    <property type="entry name" value="PyrdxlP-dep_Trfase_major"/>
</dbReference>
<keyword evidence="1" id="KW-0663">Pyridoxal phosphate</keyword>
<evidence type="ECO:0000256" key="1">
    <source>
        <dbReference type="ARBA" id="ARBA00022898"/>
    </source>
</evidence>
<dbReference type="GO" id="GO:0016829">
    <property type="term" value="F:lyase activity"/>
    <property type="evidence" value="ECO:0007669"/>
    <property type="project" value="UniProtKB-KW"/>
</dbReference>
<feature type="domain" description="Aminotransferase class V" evidence="2">
    <location>
        <begin position="16"/>
        <end position="314"/>
    </location>
</feature>
<dbReference type="Pfam" id="PF00266">
    <property type="entry name" value="Aminotran_5"/>
    <property type="match status" value="1"/>
</dbReference>